<dbReference type="PROSITE" id="PS50885">
    <property type="entry name" value="HAMP"/>
    <property type="match status" value="1"/>
</dbReference>
<dbReference type="InterPro" id="IPR035919">
    <property type="entry name" value="EAL_sf"/>
</dbReference>
<dbReference type="SMART" id="SM00052">
    <property type="entry name" value="EAL"/>
    <property type="match status" value="1"/>
</dbReference>
<evidence type="ECO:0000259" key="3">
    <source>
        <dbReference type="PROSITE" id="PS50885"/>
    </source>
</evidence>
<feature type="transmembrane region" description="Helical" evidence="1">
    <location>
        <begin position="7"/>
        <end position="28"/>
    </location>
</feature>
<evidence type="ECO:0000259" key="4">
    <source>
        <dbReference type="PROSITE" id="PS50887"/>
    </source>
</evidence>
<evidence type="ECO:0000256" key="1">
    <source>
        <dbReference type="SAM" id="Phobius"/>
    </source>
</evidence>
<dbReference type="PROSITE" id="PS50887">
    <property type="entry name" value="GGDEF"/>
    <property type="match status" value="1"/>
</dbReference>
<dbReference type="Pfam" id="PF00563">
    <property type="entry name" value="EAL"/>
    <property type="match status" value="1"/>
</dbReference>
<sequence length="648" mass="72380">MTLKKQLLQPLVAIFLVIHVAITAWLIAAQYQQLKQDHTAQLSRNIQLAGQALHPQLQQPDQHQLQQRLSELAHTAHWQNAQLELLAQEMTVSVALPPVVQTPDWFRALDFFPSQTQSYLIADHKSLVARLTVSTDPQLLYLHGWQAASNALLSLTFSLILALSTLYLVLHHQLKPLHLLATRADALLRNQFGAPLALPAPSDLKQVAKAINHVTVQLEKNFKSQAKEAMKLREQVYRDQVSGMGNRSFFISQLNSWLANSAKGGLALMKTSLIDECYRQHGFTAGDQLVRDIADELNEAIIYSDLTLARLSYDEFALLAPDISQEKLSEIGQVMLSVVTQQQTRVGSQQAAPAHVGLILNHQASSASTLLTQLDNALSQAAQSSQLIALMSEPASQVAMGKQQWKSLLIEAIDNDLFSYRFQPVIAGQQEIYHHEVFSAIQKGDQLYAASQFLGAIEDLGVGTLFDRHVIAQLVNRLNADPQLGPLSINLTNNSTCDPAFIHWLNKLLDNNQALAGRLFFEISESSFIHQPDATSLLCAAIRFYQFGFGVDNYGRHFKSLDYLTDFRPNYVKIDFAYTHQLNDPTKSQVLSSISRTAHSLDIMTIATRVETETQLERLSELFVDGFQGFITQPQRRFSKPSQIMLSS</sequence>
<keyword evidence="1" id="KW-0812">Transmembrane</keyword>
<accession>A0ABY5GNP8</accession>
<dbReference type="InterPro" id="IPR029787">
    <property type="entry name" value="Nucleotide_cyclase"/>
</dbReference>
<evidence type="ECO:0000313" key="5">
    <source>
        <dbReference type="EMBL" id="UTV30771.1"/>
    </source>
</evidence>
<evidence type="ECO:0000313" key="6">
    <source>
        <dbReference type="Proteomes" id="UP001057998"/>
    </source>
</evidence>
<dbReference type="InterPro" id="IPR032244">
    <property type="entry name" value="LapD_MoxY_N"/>
</dbReference>
<protein>
    <submittedName>
        <fullName evidence="5">EAL domain-containing protein</fullName>
    </submittedName>
</protein>
<dbReference type="SUPFAM" id="SSF141868">
    <property type="entry name" value="EAL domain-like"/>
    <property type="match status" value="1"/>
</dbReference>
<dbReference type="InterPro" id="IPR050706">
    <property type="entry name" value="Cyclic-di-GMP_PDE-like"/>
</dbReference>
<dbReference type="InterPro" id="IPR000160">
    <property type="entry name" value="GGDEF_dom"/>
</dbReference>
<dbReference type="Gene3D" id="3.20.20.450">
    <property type="entry name" value="EAL domain"/>
    <property type="match status" value="1"/>
</dbReference>
<keyword evidence="1" id="KW-0472">Membrane</keyword>
<keyword evidence="1" id="KW-1133">Transmembrane helix</keyword>
<reference evidence="5" key="1">
    <citation type="submission" date="2022-07" db="EMBL/GenBank/DDBJ databases">
        <title>Genome sequencing of Photobacterium atrarenae GJH2-4.</title>
        <authorList>
            <person name="Park S.-J."/>
        </authorList>
    </citation>
    <scope>NUCLEOTIDE SEQUENCE</scope>
    <source>
        <strain evidence="5">GJH2-4</strain>
    </source>
</reference>
<feature type="domain" description="EAL" evidence="2">
    <location>
        <begin position="402"/>
        <end position="648"/>
    </location>
</feature>
<dbReference type="SUPFAM" id="SSF55073">
    <property type="entry name" value="Nucleotide cyclase"/>
    <property type="match status" value="1"/>
</dbReference>
<name>A0ABY5GNP8_9GAMM</name>
<gene>
    <name evidence="5" type="ORF">NNL38_19630</name>
</gene>
<dbReference type="InterPro" id="IPR001633">
    <property type="entry name" value="EAL_dom"/>
</dbReference>
<dbReference type="Pfam" id="PF00990">
    <property type="entry name" value="GGDEF"/>
    <property type="match status" value="1"/>
</dbReference>
<dbReference type="PROSITE" id="PS50883">
    <property type="entry name" value="EAL"/>
    <property type="match status" value="1"/>
</dbReference>
<feature type="domain" description="HAMP" evidence="3">
    <location>
        <begin position="171"/>
        <end position="223"/>
    </location>
</feature>
<dbReference type="Gene3D" id="3.30.70.270">
    <property type="match status" value="1"/>
</dbReference>
<dbReference type="Pfam" id="PF16448">
    <property type="entry name" value="LapD_MoxY_N"/>
    <property type="match status" value="1"/>
</dbReference>
<organism evidence="5 6">
    <name type="scientific">Photobacterium atrarenae</name>
    <dbReference type="NCBI Taxonomy" id="865757"/>
    <lineage>
        <taxon>Bacteria</taxon>
        <taxon>Pseudomonadati</taxon>
        <taxon>Pseudomonadota</taxon>
        <taxon>Gammaproteobacteria</taxon>
        <taxon>Vibrionales</taxon>
        <taxon>Vibrionaceae</taxon>
        <taxon>Photobacterium</taxon>
    </lineage>
</organism>
<dbReference type="PANTHER" id="PTHR33121">
    <property type="entry name" value="CYCLIC DI-GMP PHOSPHODIESTERASE PDEF"/>
    <property type="match status" value="1"/>
</dbReference>
<dbReference type="Proteomes" id="UP001057998">
    <property type="component" value="Chromosome 2"/>
</dbReference>
<feature type="domain" description="GGDEF" evidence="4">
    <location>
        <begin position="262"/>
        <end position="393"/>
    </location>
</feature>
<keyword evidence="6" id="KW-1185">Reference proteome</keyword>
<dbReference type="InterPro" id="IPR043128">
    <property type="entry name" value="Rev_trsase/Diguanyl_cyclase"/>
</dbReference>
<dbReference type="EMBL" id="CP101509">
    <property type="protein sequence ID" value="UTV30771.1"/>
    <property type="molecule type" value="Genomic_DNA"/>
</dbReference>
<proteinExistence type="predicted"/>
<dbReference type="SMART" id="SM00267">
    <property type="entry name" value="GGDEF"/>
    <property type="match status" value="1"/>
</dbReference>
<dbReference type="PANTHER" id="PTHR33121:SF79">
    <property type="entry name" value="CYCLIC DI-GMP PHOSPHODIESTERASE PDED-RELATED"/>
    <property type="match status" value="1"/>
</dbReference>
<evidence type="ECO:0000259" key="2">
    <source>
        <dbReference type="PROSITE" id="PS50883"/>
    </source>
</evidence>
<dbReference type="CDD" id="cd01948">
    <property type="entry name" value="EAL"/>
    <property type="match status" value="1"/>
</dbReference>
<dbReference type="InterPro" id="IPR003660">
    <property type="entry name" value="HAMP_dom"/>
</dbReference>
<dbReference type="RefSeq" id="WP_255392136.1">
    <property type="nucleotide sequence ID" value="NZ_CP101509.1"/>
</dbReference>